<dbReference type="Gene3D" id="3.40.630.30">
    <property type="match status" value="2"/>
</dbReference>
<dbReference type="Gene3D" id="3.30.1050.10">
    <property type="entry name" value="SCP2 sterol-binding domain"/>
    <property type="match status" value="1"/>
</dbReference>
<feature type="binding site" evidence="4">
    <location>
        <begin position="148"/>
        <end position="149"/>
    </location>
    <ligand>
        <name>acetyl-CoA</name>
        <dbReference type="ChEBI" id="CHEBI:57288"/>
    </ligand>
</feature>
<comment type="subunit">
    <text evidence="4">Homohexamer; trimer of dimers.</text>
</comment>
<dbReference type="Pfam" id="PF13530">
    <property type="entry name" value="SCP2_2"/>
    <property type="match status" value="1"/>
</dbReference>
<dbReference type="InterPro" id="IPR016181">
    <property type="entry name" value="Acyl_CoA_acyltransferase"/>
</dbReference>
<dbReference type="InterPro" id="IPR036527">
    <property type="entry name" value="SCP2_sterol-bd_dom_sf"/>
</dbReference>
<sequence length="438" mass="47827">MRSAVRYSERVTEYRFESFSPALTDGAPDAATRNYLQAVLAGFHDKRPKEEDLVRRVERAIADDRHFTAAYVGHAPAHALDAAIPVATFAHFEKRINVGGGRLVPAHLITWVTVRPTHRRRGLLRSLMTANLTEAKAAGYPFAALTASEGGIYSRFGFGAATWYSDMEIDTTPGFALGVEPDRRVEICEASKLSELAPAIYQRFVEYSPGAMERQALYTVVAAGELDPETGEEDRGVRAALHYDVEGQPDGYVSYKFAGETFTEGRIEILDFVAVSDAAYSALWAFLGAVDLVKKISFDYAAQESPLPWLLTDPRRAKVLSRHDGVWLRILDVVKALEARPWTVPGTLTIKVNDPMHLAEGTFRIMSDGAGAEVETASASVPVDLELGVAELGSIYLGGADPVILTRAGRITAHSSGAAMRARSMFGLERAPYSPNDF</sequence>
<feature type="binding site" evidence="4">
    <location>
        <begin position="120"/>
        <end position="125"/>
    </location>
    <ligand>
        <name>acetyl-CoA</name>
        <dbReference type="ChEBI" id="CHEBI:57288"/>
    </ligand>
</feature>
<dbReference type="SUPFAM" id="SSF55729">
    <property type="entry name" value="Acyl-CoA N-acyltransferases (Nat)"/>
    <property type="match status" value="1"/>
</dbReference>
<protein>
    <submittedName>
        <fullName evidence="6">GNAT family N-acetyltransferase</fullName>
    </submittedName>
</protein>
<dbReference type="InterPro" id="IPR022902">
    <property type="entry name" value="NAcTrfase_Eis"/>
</dbReference>
<evidence type="ECO:0000256" key="3">
    <source>
        <dbReference type="ARBA" id="ARBA00023315"/>
    </source>
</evidence>
<dbReference type="SUPFAM" id="SSF55718">
    <property type="entry name" value="SCP-like"/>
    <property type="match status" value="1"/>
</dbReference>
<dbReference type="Pfam" id="PF17668">
    <property type="entry name" value="Acetyltransf_17"/>
    <property type="match status" value="1"/>
</dbReference>
<feature type="domain" description="N-acetyltransferase" evidence="5">
    <location>
        <begin position="41"/>
        <end position="186"/>
    </location>
</feature>
<reference evidence="7" key="1">
    <citation type="journal article" date="2019" name="Int. J. Syst. Evol. Microbiol.">
        <title>The Global Catalogue of Microorganisms (GCM) 10K type strain sequencing project: providing services to taxonomists for standard genome sequencing and annotation.</title>
        <authorList>
            <consortium name="The Broad Institute Genomics Platform"/>
            <consortium name="The Broad Institute Genome Sequencing Center for Infectious Disease"/>
            <person name="Wu L."/>
            <person name="Ma J."/>
        </authorList>
    </citation>
    <scope>NUCLEOTIDE SEQUENCE [LARGE SCALE GENOMIC DNA]</scope>
    <source>
        <strain evidence="7">JCM 17458</strain>
    </source>
</reference>
<dbReference type="Proteomes" id="UP001501586">
    <property type="component" value="Unassembled WGS sequence"/>
</dbReference>
<evidence type="ECO:0000256" key="1">
    <source>
        <dbReference type="ARBA" id="ARBA00009213"/>
    </source>
</evidence>
<name>A0ABP8ELS0_9MICO</name>
<dbReference type="PANTHER" id="PTHR37817:SF1">
    <property type="entry name" value="N-ACETYLTRANSFERASE EIS"/>
    <property type="match status" value="1"/>
</dbReference>
<gene>
    <name evidence="6" type="ORF">GCM10022261_24040</name>
</gene>
<keyword evidence="3 4" id="KW-0012">Acyltransferase</keyword>
<accession>A0ABP8ELS0</accession>
<dbReference type="HAMAP" id="MF_01812">
    <property type="entry name" value="Eis"/>
    <property type="match status" value="1"/>
</dbReference>
<comment type="similarity">
    <text evidence="1 4">Belongs to the acetyltransferase Eis family.</text>
</comment>
<dbReference type="Pfam" id="PF13527">
    <property type="entry name" value="Acetyltransf_9"/>
    <property type="match status" value="1"/>
</dbReference>
<dbReference type="InterPro" id="IPR051554">
    <property type="entry name" value="Acetyltransferase_Eis"/>
</dbReference>
<evidence type="ECO:0000256" key="2">
    <source>
        <dbReference type="ARBA" id="ARBA00022679"/>
    </source>
</evidence>
<dbReference type="PROSITE" id="PS51186">
    <property type="entry name" value="GNAT"/>
    <property type="match status" value="1"/>
</dbReference>
<proteinExistence type="inferred from homology"/>
<feature type="active site" description="Proton donor" evidence="4">
    <location>
        <position position="153"/>
    </location>
</feature>
<evidence type="ECO:0000313" key="7">
    <source>
        <dbReference type="Proteomes" id="UP001501586"/>
    </source>
</evidence>
<keyword evidence="2 4" id="KW-0808">Transferase</keyword>
<dbReference type="InterPro" id="IPR025559">
    <property type="entry name" value="Eis_dom"/>
</dbReference>
<dbReference type="EMBL" id="BAABAZ010000006">
    <property type="protein sequence ID" value="GAA4284873.1"/>
    <property type="molecule type" value="Genomic_DNA"/>
</dbReference>
<organism evidence="6 7">
    <name type="scientific">Brevibacterium daeguense</name>
    <dbReference type="NCBI Taxonomy" id="909936"/>
    <lineage>
        <taxon>Bacteria</taxon>
        <taxon>Bacillati</taxon>
        <taxon>Actinomycetota</taxon>
        <taxon>Actinomycetes</taxon>
        <taxon>Micrococcales</taxon>
        <taxon>Brevibacteriaceae</taxon>
        <taxon>Brevibacterium</taxon>
    </lineage>
</organism>
<comment type="caution">
    <text evidence="6">The sequence shown here is derived from an EMBL/GenBank/DDBJ whole genome shotgun (WGS) entry which is preliminary data.</text>
</comment>
<dbReference type="InterPro" id="IPR000182">
    <property type="entry name" value="GNAT_dom"/>
</dbReference>
<dbReference type="InterPro" id="IPR041380">
    <property type="entry name" value="Acetyltransf_17"/>
</dbReference>
<evidence type="ECO:0000313" key="6">
    <source>
        <dbReference type="EMBL" id="GAA4284873.1"/>
    </source>
</evidence>
<feature type="binding site" evidence="4">
    <location>
        <begin position="112"/>
        <end position="114"/>
    </location>
    <ligand>
        <name>acetyl-CoA</name>
        <dbReference type="ChEBI" id="CHEBI:57288"/>
    </ligand>
</feature>
<evidence type="ECO:0000256" key="4">
    <source>
        <dbReference type="HAMAP-Rule" id="MF_01812"/>
    </source>
</evidence>
<evidence type="ECO:0000259" key="5">
    <source>
        <dbReference type="PROSITE" id="PS51186"/>
    </source>
</evidence>
<feature type="active site" description="Proton acceptor; via carboxylate" evidence="4">
    <location>
        <position position="438"/>
    </location>
</feature>
<keyword evidence="7" id="KW-1185">Reference proteome</keyword>
<dbReference type="PANTHER" id="PTHR37817">
    <property type="entry name" value="N-ACETYLTRANSFERASE EIS"/>
    <property type="match status" value="1"/>
</dbReference>